<name>A0AAW1QD23_9CHLO</name>
<reference evidence="1 2" key="1">
    <citation type="journal article" date="2024" name="Nat. Commun.">
        <title>Phylogenomics reveals the evolutionary origins of lichenization in chlorophyte algae.</title>
        <authorList>
            <person name="Puginier C."/>
            <person name="Libourel C."/>
            <person name="Otte J."/>
            <person name="Skaloud P."/>
            <person name="Haon M."/>
            <person name="Grisel S."/>
            <person name="Petersen M."/>
            <person name="Berrin J.G."/>
            <person name="Delaux P.M."/>
            <person name="Dal Grande F."/>
            <person name="Keller J."/>
        </authorList>
    </citation>
    <scope>NUCLEOTIDE SEQUENCE [LARGE SCALE GENOMIC DNA]</scope>
    <source>
        <strain evidence="1 2">SAG 2145</strain>
    </source>
</reference>
<comment type="caution">
    <text evidence="1">The sequence shown here is derived from an EMBL/GenBank/DDBJ whole genome shotgun (WGS) entry which is preliminary data.</text>
</comment>
<accession>A0AAW1QD23</accession>
<evidence type="ECO:0000313" key="2">
    <source>
        <dbReference type="Proteomes" id="UP001438707"/>
    </source>
</evidence>
<dbReference type="Proteomes" id="UP001438707">
    <property type="component" value="Unassembled WGS sequence"/>
</dbReference>
<dbReference type="PANTHER" id="PTHR35100:SF1">
    <property type="entry name" value="F15H11.13 PROTEIN"/>
    <property type="match status" value="1"/>
</dbReference>
<protein>
    <submittedName>
        <fullName evidence="1">Uncharacterized protein</fullName>
    </submittedName>
</protein>
<proteinExistence type="predicted"/>
<dbReference type="EMBL" id="JALJOS010000048">
    <property type="protein sequence ID" value="KAK9819288.1"/>
    <property type="molecule type" value="Genomic_DNA"/>
</dbReference>
<dbReference type="PANTHER" id="PTHR35100">
    <property type="entry name" value="FOLD PROTEIN"/>
    <property type="match status" value="1"/>
</dbReference>
<dbReference type="AlphaFoldDB" id="A0AAW1QD23"/>
<keyword evidence="2" id="KW-1185">Reference proteome</keyword>
<evidence type="ECO:0000313" key="1">
    <source>
        <dbReference type="EMBL" id="KAK9819288.1"/>
    </source>
</evidence>
<gene>
    <name evidence="1" type="ORF">WJX74_001277</name>
</gene>
<organism evidence="1 2">
    <name type="scientific">Apatococcus lobatus</name>
    <dbReference type="NCBI Taxonomy" id="904363"/>
    <lineage>
        <taxon>Eukaryota</taxon>
        <taxon>Viridiplantae</taxon>
        <taxon>Chlorophyta</taxon>
        <taxon>core chlorophytes</taxon>
        <taxon>Trebouxiophyceae</taxon>
        <taxon>Chlorellales</taxon>
        <taxon>Chlorellaceae</taxon>
        <taxon>Apatococcus</taxon>
    </lineage>
</organism>
<sequence length="195" mass="21033">MRRSIVPGLKPQGPGCNDKSLRERVVNVVTALPFLALSRSELSQDTSQERKMYGLSMLAVGMAATAYHCSSGPVRKAFRRADYWSISLASNQLARAAHPGKMPLSLTALSLAATPFQPTAVTTVNMAAAEIGLARKAKQQPGVRKAYRHHVLAGATGLACFGLEDIAIQHDFHFVHSMWHCLAFYGLAKASSVLS</sequence>